<dbReference type="Pfam" id="PF08487">
    <property type="entry name" value="VIT"/>
    <property type="match status" value="1"/>
</dbReference>
<feature type="domain" description="VIT" evidence="2">
    <location>
        <begin position="19"/>
        <end position="105"/>
    </location>
</feature>
<feature type="chain" id="PRO_5040349590" evidence="1">
    <location>
        <begin position="17"/>
        <end position="105"/>
    </location>
</feature>
<reference evidence="3" key="1">
    <citation type="submission" date="2025-08" db="UniProtKB">
        <authorList>
            <consortium name="RefSeq"/>
        </authorList>
    </citation>
    <scope>IDENTIFICATION</scope>
    <source>
        <tissue evidence="3">Muscle</tissue>
    </source>
</reference>
<dbReference type="InterPro" id="IPR013694">
    <property type="entry name" value="VIT"/>
</dbReference>
<dbReference type="RefSeq" id="XP_042589598.1">
    <property type="nucleotide sequence ID" value="XM_042733664.1"/>
</dbReference>
<evidence type="ECO:0000313" key="3">
    <source>
        <dbReference type="RefSeq" id="XP_042589598.1"/>
    </source>
</evidence>
<dbReference type="AlphaFoldDB" id="A0A9R0A918"/>
<dbReference type="SMART" id="SM00609">
    <property type="entry name" value="VIT"/>
    <property type="match status" value="1"/>
</dbReference>
<dbReference type="Proteomes" id="UP001155660">
    <property type="component" value="Chromosome B11"/>
</dbReference>
<dbReference type="OrthoDB" id="299997at2759"/>
<accession>A0A9R0A918</accession>
<organism evidence="3">
    <name type="scientific">Cyprinus carpio</name>
    <name type="common">Common carp</name>
    <dbReference type="NCBI Taxonomy" id="7962"/>
    <lineage>
        <taxon>Eukaryota</taxon>
        <taxon>Metazoa</taxon>
        <taxon>Chordata</taxon>
        <taxon>Craniata</taxon>
        <taxon>Vertebrata</taxon>
        <taxon>Euteleostomi</taxon>
        <taxon>Actinopterygii</taxon>
        <taxon>Neopterygii</taxon>
        <taxon>Teleostei</taxon>
        <taxon>Ostariophysi</taxon>
        <taxon>Cypriniformes</taxon>
        <taxon>Cyprinidae</taxon>
        <taxon>Cyprininae</taxon>
        <taxon>Cyprinus</taxon>
    </lineage>
</organism>
<keyword evidence="1" id="KW-0732">Signal</keyword>
<sequence>MLWICVCICVILTAKAQDITTIRDQNNNLAKQIEVQSMRVDCKVASRFAHTVMTTKAFNTANASQEVFFEVDLPKTAFITNFSIEIEGRIDVSEVKGKREGQAPV</sequence>
<feature type="signal peptide" evidence="1">
    <location>
        <begin position="1"/>
        <end position="16"/>
    </location>
</feature>
<proteinExistence type="predicted"/>
<dbReference type="KEGG" id="ccar:122138861"/>
<dbReference type="PANTHER" id="PTHR10338">
    <property type="entry name" value="INTER-ALPHA-TRYPSIN INHIBITOR HEAVY CHAIN FAMILY MEMBER"/>
    <property type="match status" value="1"/>
</dbReference>
<gene>
    <name evidence="3" type="primary">LOC122138861</name>
</gene>
<dbReference type="PROSITE" id="PS51468">
    <property type="entry name" value="VIT"/>
    <property type="match status" value="1"/>
</dbReference>
<evidence type="ECO:0000259" key="2">
    <source>
        <dbReference type="PROSITE" id="PS51468"/>
    </source>
</evidence>
<name>A0A9R0A918_CYPCA</name>
<dbReference type="InterPro" id="IPR050934">
    <property type="entry name" value="ITIH"/>
</dbReference>
<dbReference type="GeneID" id="122138861"/>
<protein>
    <submittedName>
        <fullName evidence="3">Inter-alpha-trypsin inhibitor heavy chain H3-like</fullName>
    </submittedName>
</protein>
<evidence type="ECO:0000256" key="1">
    <source>
        <dbReference type="SAM" id="SignalP"/>
    </source>
</evidence>
<dbReference type="PANTHER" id="PTHR10338:SF115">
    <property type="entry name" value="INTER-ALPHA-TRYPSIN INHIBITOR HEAVY CHAIN H3"/>
    <property type="match status" value="1"/>
</dbReference>